<reference evidence="3" key="2">
    <citation type="submission" date="2015-01" db="EMBL/GenBank/DDBJ databases">
        <title>Evolutionary Origins and Diversification of the Mycorrhizal Mutualists.</title>
        <authorList>
            <consortium name="DOE Joint Genome Institute"/>
            <consortium name="Mycorrhizal Genomics Consortium"/>
            <person name="Kohler A."/>
            <person name="Kuo A."/>
            <person name="Nagy L.G."/>
            <person name="Floudas D."/>
            <person name="Copeland A."/>
            <person name="Barry K.W."/>
            <person name="Cichocki N."/>
            <person name="Veneault-Fourrey C."/>
            <person name="LaButti K."/>
            <person name="Lindquist E.A."/>
            <person name="Lipzen A."/>
            <person name="Lundell T."/>
            <person name="Morin E."/>
            <person name="Murat C."/>
            <person name="Riley R."/>
            <person name="Ohm R."/>
            <person name="Sun H."/>
            <person name="Tunlid A."/>
            <person name="Henrissat B."/>
            <person name="Grigoriev I.V."/>
            <person name="Hibbett D.S."/>
            <person name="Martin F."/>
        </authorList>
    </citation>
    <scope>NUCLEOTIDE SEQUENCE [LARGE SCALE GENOMIC DNA]</scope>
    <source>
        <strain evidence="3">F 1598</strain>
    </source>
</reference>
<dbReference type="Proteomes" id="UP000054166">
    <property type="component" value="Unassembled WGS sequence"/>
</dbReference>
<keyword evidence="1" id="KW-0472">Membrane</keyword>
<keyword evidence="1" id="KW-0812">Transmembrane</keyword>
<dbReference type="OrthoDB" id="3060996at2759"/>
<gene>
    <name evidence="2" type="ORF">PILCRDRAFT_379983</name>
</gene>
<accession>A0A0C3FZ56</accession>
<evidence type="ECO:0000313" key="2">
    <source>
        <dbReference type="EMBL" id="KIM85054.1"/>
    </source>
</evidence>
<evidence type="ECO:0000313" key="3">
    <source>
        <dbReference type="Proteomes" id="UP000054166"/>
    </source>
</evidence>
<feature type="transmembrane region" description="Helical" evidence="1">
    <location>
        <begin position="85"/>
        <end position="104"/>
    </location>
</feature>
<proteinExistence type="predicted"/>
<sequence>MIFLRALPPSFLVDSSLNAGSDSPWCEALRMKKSIVWVCKAWWQVGLELLYEEISMRRIGQNSALLRTLNANNDIGHMIKNPRNILLYTCLLLVAIPYFCILPSRHSAQLHTPRIYIGCRNSVISYFISPVPT</sequence>
<protein>
    <submittedName>
        <fullName evidence="2">Uncharacterized protein</fullName>
    </submittedName>
</protein>
<dbReference type="HOGENOM" id="CLU_1907459_0_0_1"/>
<dbReference type="AlphaFoldDB" id="A0A0C3FZ56"/>
<keyword evidence="3" id="KW-1185">Reference proteome</keyword>
<keyword evidence="1" id="KW-1133">Transmembrane helix</keyword>
<evidence type="ECO:0000256" key="1">
    <source>
        <dbReference type="SAM" id="Phobius"/>
    </source>
</evidence>
<name>A0A0C3FZ56_PILCF</name>
<organism evidence="2 3">
    <name type="scientific">Piloderma croceum (strain F 1598)</name>
    <dbReference type="NCBI Taxonomy" id="765440"/>
    <lineage>
        <taxon>Eukaryota</taxon>
        <taxon>Fungi</taxon>
        <taxon>Dikarya</taxon>
        <taxon>Basidiomycota</taxon>
        <taxon>Agaricomycotina</taxon>
        <taxon>Agaricomycetes</taxon>
        <taxon>Agaricomycetidae</taxon>
        <taxon>Atheliales</taxon>
        <taxon>Atheliaceae</taxon>
        <taxon>Piloderma</taxon>
    </lineage>
</organism>
<dbReference type="InParanoid" id="A0A0C3FZ56"/>
<dbReference type="EMBL" id="KN832986">
    <property type="protein sequence ID" value="KIM85054.1"/>
    <property type="molecule type" value="Genomic_DNA"/>
</dbReference>
<reference evidence="2 3" key="1">
    <citation type="submission" date="2014-04" db="EMBL/GenBank/DDBJ databases">
        <authorList>
            <consortium name="DOE Joint Genome Institute"/>
            <person name="Kuo A."/>
            <person name="Tarkka M."/>
            <person name="Buscot F."/>
            <person name="Kohler A."/>
            <person name="Nagy L.G."/>
            <person name="Floudas D."/>
            <person name="Copeland A."/>
            <person name="Barry K.W."/>
            <person name="Cichocki N."/>
            <person name="Veneault-Fourrey C."/>
            <person name="LaButti K."/>
            <person name="Lindquist E.A."/>
            <person name="Lipzen A."/>
            <person name="Lundell T."/>
            <person name="Morin E."/>
            <person name="Murat C."/>
            <person name="Sun H."/>
            <person name="Tunlid A."/>
            <person name="Henrissat B."/>
            <person name="Grigoriev I.V."/>
            <person name="Hibbett D.S."/>
            <person name="Martin F."/>
            <person name="Nordberg H.P."/>
            <person name="Cantor M.N."/>
            <person name="Hua S.X."/>
        </authorList>
    </citation>
    <scope>NUCLEOTIDE SEQUENCE [LARGE SCALE GENOMIC DNA]</scope>
    <source>
        <strain evidence="2 3">F 1598</strain>
    </source>
</reference>